<evidence type="ECO:0000256" key="1">
    <source>
        <dbReference type="SAM" id="MobiDB-lite"/>
    </source>
</evidence>
<dbReference type="EMBL" id="JBHUNA010000009">
    <property type="protein sequence ID" value="MFD2760580.1"/>
    <property type="molecule type" value="Genomic_DNA"/>
</dbReference>
<sequence length="87" mass="9780">MKKRFIASAAGVLGAGVTSYMLINRQNRKNRSDNRESQFDSTLKDAGMPDQVDVRDVAQMKNAKMVSEGSQFGVDYYNTVKEENIQE</sequence>
<evidence type="ECO:0000313" key="2">
    <source>
        <dbReference type="EMBL" id="MFD2760580.1"/>
    </source>
</evidence>
<gene>
    <name evidence="2" type="ORF">ACFSUO_06285</name>
</gene>
<comment type="caution">
    <text evidence="2">The sequence shown here is derived from an EMBL/GenBank/DDBJ whole genome shotgun (WGS) entry which is preliminary data.</text>
</comment>
<name>A0ABW5V537_9BACI</name>
<evidence type="ECO:0000313" key="3">
    <source>
        <dbReference type="Proteomes" id="UP001597502"/>
    </source>
</evidence>
<protein>
    <submittedName>
        <fullName evidence="2">Uncharacterized protein</fullName>
    </submittedName>
</protein>
<dbReference type="RefSeq" id="WP_382392184.1">
    <property type="nucleotide sequence ID" value="NZ_JBHUNA010000009.1"/>
</dbReference>
<dbReference type="Proteomes" id="UP001597502">
    <property type="component" value="Unassembled WGS sequence"/>
</dbReference>
<feature type="region of interest" description="Disordered" evidence="1">
    <location>
        <begin position="26"/>
        <end position="48"/>
    </location>
</feature>
<organism evidence="2 3">
    <name type="scientific">Lentibacillus juripiscarius</name>
    <dbReference type="NCBI Taxonomy" id="257446"/>
    <lineage>
        <taxon>Bacteria</taxon>
        <taxon>Bacillati</taxon>
        <taxon>Bacillota</taxon>
        <taxon>Bacilli</taxon>
        <taxon>Bacillales</taxon>
        <taxon>Bacillaceae</taxon>
        <taxon>Lentibacillus</taxon>
    </lineage>
</organism>
<reference evidence="3" key="1">
    <citation type="journal article" date="2019" name="Int. J. Syst. Evol. Microbiol.">
        <title>The Global Catalogue of Microorganisms (GCM) 10K type strain sequencing project: providing services to taxonomists for standard genome sequencing and annotation.</title>
        <authorList>
            <consortium name="The Broad Institute Genomics Platform"/>
            <consortium name="The Broad Institute Genome Sequencing Center for Infectious Disease"/>
            <person name="Wu L."/>
            <person name="Ma J."/>
        </authorList>
    </citation>
    <scope>NUCLEOTIDE SEQUENCE [LARGE SCALE GENOMIC DNA]</scope>
    <source>
        <strain evidence="3">TISTR 1535</strain>
    </source>
</reference>
<keyword evidence="3" id="KW-1185">Reference proteome</keyword>
<accession>A0ABW5V537</accession>
<proteinExistence type="predicted"/>